<sequence length="302" mass="33582">MKVLVLGATGMLGHRLLFGLDELGYEVLAGVRRDLSKHLPYSRLPVLNEQRRVVSGIDGFDTKEMKKRLLEVKPDVVLNCIGVIKQRVEGDASIPCIALNALLPHVLEEIVSTWNGWLIHFSTDCVFTGKSGQYSENDASDATDLYGRTKAMGEVVGPHALTLRTSIIGPELSSHLSLVDWFRSQDGRVVRGYARAIYSGVTTREMVRVIDLLLREHHSLRGLYHLASNPISKYDLLCMIKDAVGLSMVIKRDEVSGVIDRSLRAERISMDAGYIPPSWPEMIAGLADDLVTYPELYTLHAQ</sequence>
<accession>F9U6A9</accession>
<dbReference type="UniPathway" id="UPA00124"/>
<dbReference type="InterPro" id="IPR029903">
    <property type="entry name" value="RmlD-like-bd"/>
</dbReference>
<dbReference type="EC" id="1.1.1.133" evidence="3 6"/>
<dbReference type="SUPFAM" id="SSF51735">
    <property type="entry name" value="NAD(P)-binding Rossmann-fold domains"/>
    <property type="match status" value="1"/>
</dbReference>
<dbReference type="CDD" id="cd05254">
    <property type="entry name" value="dTDP_HR_like_SDR_e"/>
    <property type="match status" value="1"/>
</dbReference>
<evidence type="ECO:0000313" key="9">
    <source>
        <dbReference type="Proteomes" id="UP000005459"/>
    </source>
</evidence>
<comment type="similarity">
    <text evidence="2 6">Belongs to the dTDP-4-dehydrorhamnose reductase family.</text>
</comment>
<dbReference type="UniPathway" id="UPA00281"/>
<dbReference type="STRING" id="768671.ThimaDRAFT_0460"/>
<evidence type="ECO:0000256" key="3">
    <source>
        <dbReference type="ARBA" id="ARBA00012929"/>
    </source>
</evidence>
<comment type="function">
    <text evidence="6">Catalyzes the reduction of dTDP-6-deoxy-L-lyxo-4-hexulose to yield dTDP-L-rhamnose.</text>
</comment>
<dbReference type="InterPro" id="IPR036291">
    <property type="entry name" value="NAD(P)-bd_dom_sf"/>
</dbReference>
<dbReference type="OrthoDB" id="9803892at2"/>
<dbReference type="EMBL" id="AFWV01000001">
    <property type="protein sequence ID" value="EGV20682.1"/>
    <property type="molecule type" value="Genomic_DNA"/>
</dbReference>
<evidence type="ECO:0000256" key="4">
    <source>
        <dbReference type="ARBA" id="ARBA00017099"/>
    </source>
</evidence>
<dbReference type="GO" id="GO:0019305">
    <property type="term" value="P:dTDP-rhamnose biosynthetic process"/>
    <property type="evidence" value="ECO:0007669"/>
    <property type="project" value="UniProtKB-UniPathway"/>
</dbReference>
<feature type="domain" description="RmlD-like substrate binding" evidence="7">
    <location>
        <begin position="1"/>
        <end position="247"/>
    </location>
</feature>
<organism evidence="8 9">
    <name type="scientific">Thiocapsa marina 5811</name>
    <dbReference type="NCBI Taxonomy" id="768671"/>
    <lineage>
        <taxon>Bacteria</taxon>
        <taxon>Pseudomonadati</taxon>
        <taxon>Pseudomonadota</taxon>
        <taxon>Gammaproteobacteria</taxon>
        <taxon>Chromatiales</taxon>
        <taxon>Chromatiaceae</taxon>
        <taxon>Thiocapsa</taxon>
    </lineage>
</organism>
<keyword evidence="9" id="KW-1185">Reference proteome</keyword>
<keyword evidence="6" id="KW-0521">NADP</keyword>
<protein>
    <recommendedName>
        <fullName evidence="4 6">dTDP-4-dehydrorhamnose reductase</fullName>
        <ecNumber evidence="3 6">1.1.1.133</ecNumber>
    </recommendedName>
</protein>
<evidence type="ECO:0000313" key="8">
    <source>
        <dbReference type="EMBL" id="EGV20682.1"/>
    </source>
</evidence>
<evidence type="ECO:0000259" key="7">
    <source>
        <dbReference type="Pfam" id="PF04321"/>
    </source>
</evidence>
<dbReference type="GO" id="GO:0005829">
    <property type="term" value="C:cytosol"/>
    <property type="evidence" value="ECO:0007669"/>
    <property type="project" value="TreeGrafter"/>
</dbReference>
<dbReference type="eggNOG" id="COG1091">
    <property type="taxonomic scope" value="Bacteria"/>
</dbReference>
<dbReference type="Pfam" id="PF04321">
    <property type="entry name" value="RmlD_sub_bind"/>
    <property type="match status" value="1"/>
</dbReference>
<evidence type="ECO:0000256" key="6">
    <source>
        <dbReference type="RuleBase" id="RU364082"/>
    </source>
</evidence>
<dbReference type="GO" id="GO:0008831">
    <property type="term" value="F:dTDP-4-dehydrorhamnose reductase activity"/>
    <property type="evidence" value="ECO:0007669"/>
    <property type="project" value="UniProtKB-EC"/>
</dbReference>
<name>F9U6A9_9GAMM</name>
<proteinExistence type="inferred from homology"/>
<dbReference type="Gene3D" id="3.40.50.720">
    <property type="entry name" value="NAD(P)-binding Rossmann-like Domain"/>
    <property type="match status" value="1"/>
</dbReference>
<comment type="pathway">
    <text evidence="1 6">Carbohydrate biosynthesis; dTDP-L-rhamnose biosynthesis.</text>
</comment>
<evidence type="ECO:0000256" key="5">
    <source>
        <dbReference type="ARBA" id="ARBA00048200"/>
    </source>
</evidence>
<dbReference type="InterPro" id="IPR005913">
    <property type="entry name" value="dTDP_dehydrorham_reduct"/>
</dbReference>
<gene>
    <name evidence="8" type="ORF">ThimaDRAFT_0460</name>
</gene>
<dbReference type="PANTHER" id="PTHR10491:SF4">
    <property type="entry name" value="METHIONINE ADENOSYLTRANSFERASE 2 SUBUNIT BETA"/>
    <property type="match status" value="1"/>
</dbReference>
<dbReference type="PATRIC" id="fig|768671.3.peg.508"/>
<dbReference type="PANTHER" id="PTHR10491">
    <property type="entry name" value="DTDP-4-DEHYDRORHAMNOSE REDUCTASE"/>
    <property type="match status" value="1"/>
</dbReference>
<comment type="cofactor">
    <cofactor evidence="6">
        <name>Mg(2+)</name>
        <dbReference type="ChEBI" id="CHEBI:18420"/>
    </cofactor>
    <text evidence="6">Binds 1 Mg(2+) ion per monomer.</text>
</comment>
<dbReference type="AlphaFoldDB" id="F9U6A9"/>
<dbReference type="Proteomes" id="UP000005459">
    <property type="component" value="Unassembled WGS sequence"/>
</dbReference>
<dbReference type="GO" id="GO:0009243">
    <property type="term" value="P:O antigen biosynthetic process"/>
    <property type="evidence" value="ECO:0007669"/>
    <property type="project" value="UniProtKB-UniPathway"/>
</dbReference>
<dbReference type="RefSeq" id="WP_007191338.1">
    <property type="nucleotide sequence ID" value="NZ_AFWV01000001.1"/>
</dbReference>
<evidence type="ECO:0000256" key="2">
    <source>
        <dbReference type="ARBA" id="ARBA00010944"/>
    </source>
</evidence>
<evidence type="ECO:0000256" key="1">
    <source>
        <dbReference type="ARBA" id="ARBA00004781"/>
    </source>
</evidence>
<keyword evidence="6" id="KW-0560">Oxidoreductase</keyword>
<reference evidence="8 9" key="1">
    <citation type="submission" date="2011-06" db="EMBL/GenBank/DDBJ databases">
        <title>The draft genome of Thiocapsa marina 5811.</title>
        <authorList>
            <consortium name="US DOE Joint Genome Institute (JGI-PGF)"/>
            <person name="Lucas S."/>
            <person name="Han J."/>
            <person name="Cheng J.-F."/>
            <person name="Goodwin L."/>
            <person name="Pitluck S."/>
            <person name="Peters L."/>
            <person name="Land M.L."/>
            <person name="Hauser L."/>
            <person name="Vogl K."/>
            <person name="Liu Z."/>
            <person name="Imhoff J."/>
            <person name="Thiel V."/>
            <person name="Frigaard N.-U."/>
            <person name="Bryant D."/>
            <person name="Woyke T.J."/>
        </authorList>
    </citation>
    <scope>NUCLEOTIDE SEQUENCE [LARGE SCALE GENOMIC DNA]</scope>
    <source>
        <strain evidence="8 9">5811</strain>
    </source>
</reference>
<comment type="catalytic activity">
    <reaction evidence="5 6">
        <text>dTDP-beta-L-rhamnose + NADP(+) = dTDP-4-dehydro-beta-L-rhamnose + NADPH + H(+)</text>
        <dbReference type="Rhea" id="RHEA:21796"/>
        <dbReference type="ChEBI" id="CHEBI:15378"/>
        <dbReference type="ChEBI" id="CHEBI:57510"/>
        <dbReference type="ChEBI" id="CHEBI:57783"/>
        <dbReference type="ChEBI" id="CHEBI:58349"/>
        <dbReference type="ChEBI" id="CHEBI:62830"/>
        <dbReference type="EC" id="1.1.1.133"/>
    </reaction>
</comment>